<dbReference type="InterPro" id="IPR050445">
    <property type="entry name" value="Bact_polysacc_biosynth/exp"/>
</dbReference>
<keyword evidence="4 7" id="KW-1133">Transmembrane helix</keyword>
<keyword evidence="10" id="KW-1185">Reference proteome</keyword>
<dbReference type="AlphaFoldDB" id="A0A8J3B3P3"/>
<evidence type="ECO:0000256" key="1">
    <source>
        <dbReference type="ARBA" id="ARBA00004651"/>
    </source>
</evidence>
<dbReference type="EMBL" id="BMDP01000002">
    <property type="protein sequence ID" value="GGI54420.1"/>
    <property type="molecule type" value="Genomic_DNA"/>
</dbReference>
<organism evidence="9 10">
    <name type="scientific">Oxalicibacterium solurbis</name>
    <dbReference type="NCBI Taxonomy" id="69280"/>
    <lineage>
        <taxon>Bacteria</taxon>
        <taxon>Pseudomonadati</taxon>
        <taxon>Pseudomonadota</taxon>
        <taxon>Betaproteobacteria</taxon>
        <taxon>Burkholderiales</taxon>
        <taxon>Oxalobacteraceae</taxon>
        <taxon>Oxalicibacterium</taxon>
    </lineage>
</organism>
<keyword evidence="6" id="KW-0175">Coiled coil</keyword>
<evidence type="ECO:0000256" key="4">
    <source>
        <dbReference type="ARBA" id="ARBA00022989"/>
    </source>
</evidence>
<evidence type="ECO:0000256" key="7">
    <source>
        <dbReference type="SAM" id="Phobius"/>
    </source>
</evidence>
<proteinExistence type="predicted"/>
<evidence type="ECO:0000256" key="2">
    <source>
        <dbReference type="ARBA" id="ARBA00022475"/>
    </source>
</evidence>
<dbReference type="InterPro" id="IPR003856">
    <property type="entry name" value="LPS_length_determ_N"/>
</dbReference>
<evidence type="ECO:0000256" key="5">
    <source>
        <dbReference type="ARBA" id="ARBA00023136"/>
    </source>
</evidence>
<reference evidence="9" key="2">
    <citation type="submission" date="2020-09" db="EMBL/GenBank/DDBJ databases">
        <authorList>
            <person name="Sun Q."/>
            <person name="Sedlacek I."/>
        </authorList>
    </citation>
    <scope>NUCLEOTIDE SEQUENCE</scope>
    <source>
        <strain evidence="9">CCM 7664</strain>
    </source>
</reference>
<dbReference type="RefSeq" id="WP_188420474.1">
    <property type="nucleotide sequence ID" value="NZ_BMDP01000002.1"/>
</dbReference>
<protein>
    <recommendedName>
        <fullName evidence="8">Polysaccharide chain length determinant N-terminal domain-containing protein</fullName>
    </recommendedName>
</protein>
<dbReference type="PANTHER" id="PTHR32309:SF13">
    <property type="entry name" value="FERRIC ENTEROBACTIN TRANSPORT PROTEIN FEPE"/>
    <property type="match status" value="1"/>
</dbReference>
<keyword evidence="2" id="KW-1003">Cell membrane</keyword>
<evidence type="ECO:0000259" key="8">
    <source>
        <dbReference type="Pfam" id="PF02706"/>
    </source>
</evidence>
<evidence type="ECO:0000313" key="9">
    <source>
        <dbReference type="EMBL" id="GGI54420.1"/>
    </source>
</evidence>
<gene>
    <name evidence="9" type="ORF">GCM10011430_15940</name>
</gene>
<feature type="transmembrane region" description="Helical" evidence="7">
    <location>
        <begin position="253"/>
        <end position="273"/>
    </location>
</feature>
<feature type="coiled-coil region" evidence="6">
    <location>
        <begin position="164"/>
        <end position="227"/>
    </location>
</feature>
<keyword evidence="5 7" id="KW-0472">Membrane</keyword>
<reference evidence="9" key="1">
    <citation type="journal article" date="2014" name="Int. J. Syst. Evol. Microbiol.">
        <title>Complete genome sequence of Corynebacterium casei LMG S-19264T (=DSM 44701T), isolated from a smear-ripened cheese.</title>
        <authorList>
            <consortium name="US DOE Joint Genome Institute (JGI-PGF)"/>
            <person name="Walter F."/>
            <person name="Albersmeier A."/>
            <person name="Kalinowski J."/>
            <person name="Ruckert C."/>
        </authorList>
    </citation>
    <scope>NUCLEOTIDE SEQUENCE</scope>
    <source>
        <strain evidence="9">CCM 7664</strain>
    </source>
</reference>
<keyword evidence="3 7" id="KW-0812">Transmembrane</keyword>
<dbReference type="Proteomes" id="UP000627205">
    <property type="component" value="Unassembled WGS sequence"/>
</dbReference>
<feature type="transmembrane region" description="Helical" evidence="7">
    <location>
        <begin position="27"/>
        <end position="48"/>
    </location>
</feature>
<dbReference type="Pfam" id="PF02706">
    <property type="entry name" value="Wzz"/>
    <property type="match status" value="1"/>
</dbReference>
<feature type="domain" description="Polysaccharide chain length determinant N-terminal" evidence="8">
    <location>
        <begin position="13"/>
        <end position="102"/>
    </location>
</feature>
<comment type="caution">
    <text evidence="9">The sequence shown here is derived from an EMBL/GenBank/DDBJ whole genome shotgun (WGS) entry which is preliminary data.</text>
</comment>
<name>A0A8J3B3P3_9BURK</name>
<dbReference type="GO" id="GO:0004713">
    <property type="term" value="F:protein tyrosine kinase activity"/>
    <property type="evidence" value="ECO:0007669"/>
    <property type="project" value="TreeGrafter"/>
</dbReference>
<evidence type="ECO:0000313" key="10">
    <source>
        <dbReference type="Proteomes" id="UP000627205"/>
    </source>
</evidence>
<evidence type="ECO:0000256" key="6">
    <source>
        <dbReference type="SAM" id="Coils"/>
    </source>
</evidence>
<accession>A0A8J3B3P3</accession>
<evidence type="ECO:0000256" key="3">
    <source>
        <dbReference type="ARBA" id="ARBA00022692"/>
    </source>
</evidence>
<dbReference type="GO" id="GO:0005886">
    <property type="term" value="C:plasma membrane"/>
    <property type="evidence" value="ECO:0007669"/>
    <property type="project" value="UniProtKB-SubCell"/>
</dbReference>
<dbReference type="PANTHER" id="PTHR32309">
    <property type="entry name" value="TYROSINE-PROTEIN KINASE"/>
    <property type="match status" value="1"/>
</dbReference>
<sequence>MTENIKSPQNDDFIDLSLIINVLKDQWRLFIVILLGALIVGTIAYSLVPPRWQAEATLRVGEIASASPGESTSDTELIEPVGEAIARMYLAQFQDTVISSPTLRGLEQGEIGLFKRTFEAEPVKGTYFIHVSVSGNSPQTARKMLEAVIETLFLAHQVKMKLAIQQVQDRIKSLNGRIALKQKSLGQLKQILGEKLTGNTIRALDLLDRQQTDIQQLMDQRSAMESMLHPPQTFNTTVVDAVRAGRKPYFPRLSMFLIASVLVGGLLGFLTSLCCYRKKRQLPA</sequence>
<comment type="subcellular location">
    <subcellularLocation>
        <location evidence="1">Cell membrane</location>
        <topology evidence="1">Multi-pass membrane protein</topology>
    </subcellularLocation>
</comment>